<dbReference type="EMBL" id="KB445649">
    <property type="protein sequence ID" value="EMD61108.1"/>
    <property type="molecule type" value="Genomic_DNA"/>
</dbReference>
<organism evidence="2 3">
    <name type="scientific">Cochliobolus sativus (strain ND90Pr / ATCC 201652)</name>
    <name type="common">Common root rot and spot blotch fungus</name>
    <name type="synonym">Bipolaris sorokiniana</name>
    <dbReference type="NCBI Taxonomy" id="665912"/>
    <lineage>
        <taxon>Eukaryota</taxon>
        <taxon>Fungi</taxon>
        <taxon>Dikarya</taxon>
        <taxon>Ascomycota</taxon>
        <taxon>Pezizomycotina</taxon>
        <taxon>Dothideomycetes</taxon>
        <taxon>Pleosporomycetidae</taxon>
        <taxon>Pleosporales</taxon>
        <taxon>Pleosporineae</taxon>
        <taxon>Pleosporaceae</taxon>
        <taxon>Bipolaris</taxon>
    </lineage>
</organism>
<dbReference type="HOGENOM" id="CLU_2151650_0_0_1"/>
<evidence type="ECO:0000313" key="2">
    <source>
        <dbReference type="EMBL" id="EMD61108.1"/>
    </source>
</evidence>
<keyword evidence="1" id="KW-0472">Membrane</keyword>
<gene>
    <name evidence="2" type="ORF">COCSADRAFT_239373</name>
</gene>
<dbReference type="RefSeq" id="XP_007703429.1">
    <property type="nucleotide sequence ID" value="XM_007705239.1"/>
</dbReference>
<accession>M2S1K1</accession>
<dbReference type="Proteomes" id="UP000016934">
    <property type="component" value="Unassembled WGS sequence"/>
</dbReference>
<reference evidence="3" key="2">
    <citation type="journal article" date="2013" name="PLoS Genet.">
        <title>Comparative genome structure, secondary metabolite, and effector coding capacity across Cochliobolus pathogens.</title>
        <authorList>
            <person name="Condon B.J."/>
            <person name="Leng Y."/>
            <person name="Wu D."/>
            <person name="Bushley K.E."/>
            <person name="Ohm R.A."/>
            <person name="Otillar R."/>
            <person name="Martin J."/>
            <person name="Schackwitz W."/>
            <person name="Grimwood J."/>
            <person name="MohdZainudin N."/>
            <person name="Xue C."/>
            <person name="Wang R."/>
            <person name="Manning V.A."/>
            <person name="Dhillon B."/>
            <person name="Tu Z.J."/>
            <person name="Steffenson B.J."/>
            <person name="Salamov A."/>
            <person name="Sun H."/>
            <person name="Lowry S."/>
            <person name="LaButti K."/>
            <person name="Han J."/>
            <person name="Copeland A."/>
            <person name="Lindquist E."/>
            <person name="Barry K."/>
            <person name="Schmutz J."/>
            <person name="Baker S.E."/>
            <person name="Ciuffetti L.M."/>
            <person name="Grigoriev I.V."/>
            <person name="Zhong S."/>
            <person name="Turgeon B.G."/>
        </authorList>
    </citation>
    <scope>NUCLEOTIDE SEQUENCE [LARGE SCALE GENOMIC DNA]</scope>
    <source>
        <strain evidence="3">ND90Pr / ATCC 201652</strain>
    </source>
</reference>
<dbReference type="GeneID" id="19134960"/>
<name>M2S1K1_COCSN</name>
<dbReference type="AlphaFoldDB" id="M2S1K1"/>
<keyword evidence="1" id="KW-1133">Transmembrane helix</keyword>
<protein>
    <submittedName>
        <fullName evidence="2">Uncharacterized protein</fullName>
    </submittedName>
</protein>
<dbReference type="KEGG" id="bsc:COCSADRAFT_239373"/>
<evidence type="ECO:0000313" key="3">
    <source>
        <dbReference type="Proteomes" id="UP000016934"/>
    </source>
</evidence>
<proteinExistence type="predicted"/>
<dbReference type="OrthoDB" id="10316503at2759"/>
<sequence>MGGNGYGNGWWRSWIRSVFVCYPSGAFFVLLLYNKTLVYGFLWEDWTMESVPKAKKVHRMHAMKYYCLTGIFCNYLYAGPAHGWGLGFVSKTQVRMFNWRHTTLRRLKATLP</sequence>
<feature type="transmembrane region" description="Helical" evidence="1">
    <location>
        <begin position="14"/>
        <end position="33"/>
    </location>
</feature>
<reference evidence="2 3" key="1">
    <citation type="journal article" date="2012" name="PLoS Pathog.">
        <title>Diverse lifestyles and strategies of plant pathogenesis encoded in the genomes of eighteen Dothideomycetes fungi.</title>
        <authorList>
            <person name="Ohm R.A."/>
            <person name="Feau N."/>
            <person name="Henrissat B."/>
            <person name="Schoch C.L."/>
            <person name="Horwitz B.A."/>
            <person name="Barry K.W."/>
            <person name="Condon B.J."/>
            <person name="Copeland A.C."/>
            <person name="Dhillon B."/>
            <person name="Glaser F."/>
            <person name="Hesse C.N."/>
            <person name="Kosti I."/>
            <person name="LaButti K."/>
            <person name="Lindquist E.A."/>
            <person name="Lucas S."/>
            <person name="Salamov A.A."/>
            <person name="Bradshaw R.E."/>
            <person name="Ciuffetti L."/>
            <person name="Hamelin R.C."/>
            <person name="Kema G.H.J."/>
            <person name="Lawrence C."/>
            <person name="Scott J.A."/>
            <person name="Spatafora J.W."/>
            <person name="Turgeon B.G."/>
            <person name="de Wit P.J.G.M."/>
            <person name="Zhong S."/>
            <person name="Goodwin S.B."/>
            <person name="Grigoriev I.V."/>
        </authorList>
    </citation>
    <scope>NUCLEOTIDE SEQUENCE [LARGE SCALE GENOMIC DNA]</scope>
    <source>
        <strain evidence="3">ND90Pr / ATCC 201652</strain>
    </source>
</reference>
<keyword evidence="3" id="KW-1185">Reference proteome</keyword>
<evidence type="ECO:0000256" key="1">
    <source>
        <dbReference type="SAM" id="Phobius"/>
    </source>
</evidence>
<keyword evidence="1" id="KW-0812">Transmembrane</keyword>